<dbReference type="AlphaFoldDB" id="A0AAD9USZ1"/>
<reference evidence="2" key="2">
    <citation type="journal article" date="2023" name="Science">
        <title>Genomic signatures of disease resistance in endangered staghorn corals.</title>
        <authorList>
            <person name="Vollmer S.V."/>
            <person name="Selwyn J.D."/>
            <person name="Despard B.A."/>
            <person name="Roesel C.L."/>
        </authorList>
    </citation>
    <scope>NUCLEOTIDE SEQUENCE</scope>
    <source>
        <strain evidence="2">K2</strain>
    </source>
</reference>
<accession>A0AAD9USZ1</accession>
<evidence type="ECO:0000256" key="1">
    <source>
        <dbReference type="SAM" id="MobiDB-lite"/>
    </source>
</evidence>
<organism evidence="2 3">
    <name type="scientific">Acropora cervicornis</name>
    <name type="common">Staghorn coral</name>
    <dbReference type="NCBI Taxonomy" id="6130"/>
    <lineage>
        <taxon>Eukaryota</taxon>
        <taxon>Metazoa</taxon>
        <taxon>Cnidaria</taxon>
        <taxon>Anthozoa</taxon>
        <taxon>Hexacorallia</taxon>
        <taxon>Scleractinia</taxon>
        <taxon>Astrocoeniina</taxon>
        <taxon>Acroporidae</taxon>
        <taxon>Acropora</taxon>
    </lineage>
</organism>
<protein>
    <submittedName>
        <fullName evidence="2">Uncharacterized protein</fullName>
    </submittedName>
</protein>
<feature type="compositionally biased region" description="Polar residues" evidence="1">
    <location>
        <begin position="186"/>
        <end position="195"/>
    </location>
</feature>
<gene>
    <name evidence="2" type="ORF">P5673_031222</name>
</gene>
<proteinExistence type="predicted"/>
<keyword evidence="3" id="KW-1185">Reference proteome</keyword>
<feature type="compositionally biased region" description="Basic and acidic residues" evidence="1">
    <location>
        <begin position="174"/>
        <end position="184"/>
    </location>
</feature>
<evidence type="ECO:0000313" key="2">
    <source>
        <dbReference type="EMBL" id="KAK2548552.1"/>
    </source>
</evidence>
<feature type="region of interest" description="Disordered" evidence="1">
    <location>
        <begin position="170"/>
        <end position="195"/>
    </location>
</feature>
<reference evidence="2" key="1">
    <citation type="journal article" date="2023" name="G3 (Bethesda)">
        <title>Whole genome assembly and annotation of the endangered Caribbean coral Acropora cervicornis.</title>
        <authorList>
            <person name="Selwyn J.D."/>
            <person name="Vollmer S.V."/>
        </authorList>
    </citation>
    <scope>NUCLEOTIDE SEQUENCE</scope>
    <source>
        <strain evidence="2">K2</strain>
    </source>
</reference>
<evidence type="ECO:0000313" key="3">
    <source>
        <dbReference type="Proteomes" id="UP001249851"/>
    </source>
</evidence>
<comment type="caution">
    <text evidence="2">The sequence shown here is derived from an EMBL/GenBank/DDBJ whole genome shotgun (WGS) entry which is preliminary data.</text>
</comment>
<dbReference type="Proteomes" id="UP001249851">
    <property type="component" value="Unassembled WGS sequence"/>
</dbReference>
<dbReference type="EMBL" id="JARQWQ010000144">
    <property type="protein sequence ID" value="KAK2548552.1"/>
    <property type="molecule type" value="Genomic_DNA"/>
</dbReference>
<name>A0AAD9USZ1_ACRCE</name>
<sequence length="195" mass="21216">MAAENPQEASGFKVAQILQFVKVKDVQISGDVRGFTRRKGNGCNGVKLRFVDSTQHHGTHIRRSSLPTDLLAKLDTGDTSTQVSSKRREQVLTKLNPVLASLGKDDFPDSGKQLFGDGFESCLKLRSETANTVADAKKPGSTGAFGVAEVVVSKPPKLKLTTKEKQCNTFEPHQAADSKTRDRTVFSPSSTTWTH</sequence>